<keyword evidence="2" id="KW-1185">Reference proteome</keyword>
<protein>
    <submittedName>
        <fullName evidence="1">Uncharacterized protein</fullName>
    </submittedName>
</protein>
<accession>A0ACC2NXY3</accession>
<organism evidence="1 2">
    <name type="scientific">Eretmocerus hayati</name>
    <dbReference type="NCBI Taxonomy" id="131215"/>
    <lineage>
        <taxon>Eukaryota</taxon>
        <taxon>Metazoa</taxon>
        <taxon>Ecdysozoa</taxon>
        <taxon>Arthropoda</taxon>
        <taxon>Hexapoda</taxon>
        <taxon>Insecta</taxon>
        <taxon>Pterygota</taxon>
        <taxon>Neoptera</taxon>
        <taxon>Endopterygota</taxon>
        <taxon>Hymenoptera</taxon>
        <taxon>Apocrita</taxon>
        <taxon>Proctotrupomorpha</taxon>
        <taxon>Chalcidoidea</taxon>
        <taxon>Aphelinidae</taxon>
        <taxon>Aphelininae</taxon>
        <taxon>Eretmocerus</taxon>
    </lineage>
</organism>
<dbReference type="Proteomes" id="UP001239111">
    <property type="component" value="Chromosome 2"/>
</dbReference>
<dbReference type="EMBL" id="CM056742">
    <property type="protein sequence ID" value="KAJ8675718.1"/>
    <property type="molecule type" value="Genomic_DNA"/>
</dbReference>
<evidence type="ECO:0000313" key="2">
    <source>
        <dbReference type="Proteomes" id="UP001239111"/>
    </source>
</evidence>
<proteinExistence type="predicted"/>
<name>A0ACC2NXY3_9HYME</name>
<reference evidence="1" key="1">
    <citation type="submission" date="2023-04" db="EMBL/GenBank/DDBJ databases">
        <title>A chromosome-level genome assembly of the parasitoid wasp Eretmocerus hayati.</title>
        <authorList>
            <person name="Zhong Y."/>
            <person name="Liu S."/>
            <person name="Liu Y."/>
        </authorList>
    </citation>
    <scope>NUCLEOTIDE SEQUENCE</scope>
    <source>
        <strain evidence="1">ZJU_SS_LIU_2023</strain>
    </source>
</reference>
<gene>
    <name evidence="1" type="ORF">QAD02_011504</name>
</gene>
<comment type="caution">
    <text evidence="1">The sequence shown here is derived from an EMBL/GenBank/DDBJ whole genome shotgun (WGS) entry which is preliminary data.</text>
</comment>
<evidence type="ECO:0000313" key="1">
    <source>
        <dbReference type="EMBL" id="KAJ8675718.1"/>
    </source>
</evidence>
<sequence>MNKRMKNLDDFLNMDHCASDSSSCGELEFIEIGEVSSLITHSDVENIQGIVLTSTTPDSFGVIENLESHPDSSITPAAPATQEHMTPREGMGGSCRSADLDCEIVNSLPSERVGDTPELPLLIPDKGLDHTFGVPTFDTDMRELHPVRGRLDTAPPEAQQVIIIPHAGISHPRQEPHPMNQGKNQTRKTAAPSHQKRVHPYTASRRQRLRMPPS</sequence>